<dbReference type="Proteomes" id="UP000765509">
    <property type="component" value="Unassembled WGS sequence"/>
</dbReference>
<name>A0A9Q3I538_9BASI</name>
<accession>A0A9Q3I538</accession>
<evidence type="ECO:0000256" key="1">
    <source>
        <dbReference type="SAM" id="MobiDB-lite"/>
    </source>
</evidence>
<dbReference type="AlphaFoldDB" id="A0A9Q3I538"/>
<organism evidence="2 3">
    <name type="scientific">Austropuccinia psidii MF-1</name>
    <dbReference type="NCBI Taxonomy" id="1389203"/>
    <lineage>
        <taxon>Eukaryota</taxon>
        <taxon>Fungi</taxon>
        <taxon>Dikarya</taxon>
        <taxon>Basidiomycota</taxon>
        <taxon>Pucciniomycotina</taxon>
        <taxon>Pucciniomycetes</taxon>
        <taxon>Pucciniales</taxon>
        <taxon>Sphaerophragmiaceae</taxon>
        <taxon>Austropuccinia</taxon>
    </lineage>
</organism>
<protein>
    <submittedName>
        <fullName evidence="2">Uncharacterized protein</fullName>
    </submittedName>
</protein>
<proteinExistence type="predicted"/>
<comment type="caution">
    <text evidence="2">The sequence shown here is derived from an EMBL/GenBank/DDBJ whole genome shotgun (WGS) entry which is preliminary data.</text>
</comment>
<evidence type="ECO:0000313" key="3">
    <source>
        <dbReference type="Proteomes" id="UP000765509"/>
    </source>
</evidence>
<feature type="region of interest" description="Disordered" evidence="1">
    <location>
        <begin position="51"/>
        <end position="109"/>
    </location>
</feature>
<keyword evidence="3" id="KW-1185">Reference proteome</keyword>
<dbReference type="EMBL" id="AVOT02032522">
    <property type="protein sequence ID" value="MBW0526284.1"/>
    <property type="molecule type" value="Genomic_DNA"/>
</dbReference>
<reference evidence="2" key="1">
    <citation type="submission" date="2021-03" db="EMBL/GenBank/DDBJ databases">
        <title>Draft genome sequence of rust myrtle Austropuccinia psidii MF-1, a brazilian biotype.</title>
        <authorList>
            <person name="Quecine M.C."/>
            <person name="Pachon D.M.R."/>
            <person name="Bonatelli M.L."/>
            <person name="Correr F.H."/>
            <person name="Franceschini L.M."/>
            <person name="Leite T.F."/>
            <person name="Margarido G.R.A."/>
            <person name="Almeida C.A."/>
            <person name="Ferrarezi J.A."/>
            <person name="Labate C.A."/>
        </authorList>
    </citation>
    <scope>NUCLEOTIDE SEQUENCE</scope>
    <source>
        <strain evidence="2">MF-1</strain>
    </source>
</reference>
<gene>
    <name evidence="2" type="ORF">O181_065999</name>
</gene>
<sequence length="121" mass="13445">MSIPLNTKHFIKEASIRNTNFPNNPNPFSSSSINISKFPPMTLSFTKWTSSQASINSESSDEKTNLPPQMSPQAVSFQCQHNKKNFPIPPPPELVIKPPAHSFSPIHPNPRLKKAALTNLI</sequence>
<evidence type="ECO:0000313" key="2">
    <source>
        <dbReference type="EMBL" id="MBW0526284.1"/>
    </source>
</evidence>
<feature type="compositionally biased region" description="Polar residues" evidence="1">
    <location>
        <begin position="66"/>
        <end position="80"/>
    </location>
</feature>